<dbReference type="RefSeq" id="WP_041156646.1">
    <property type="nucleotide sequence ID" value="NZ_CBCRVP010000026.1"/>
</dbReference>
<name>A0A0C3DEF6_9VIBR</name>
<evidence type="ECO:0000313" key="2">
    <source>
        <dbReference type="Proteomes" id="UP000031977"/>
    </source>
</evidence>
<dbReference type="AlphaFoldDB" id="A0A0C3DEF6"/>
<dbReference type="EMBL" id="JXOK01000068">
    <property type="protein sequence ID" value="KIN09739.1"/>
    <property type="molecule type" value="Genomic_DNA"/>
</dbReference>
<organism evidence="1 2">
    <name type="scientific">Vibrio mytili</name>
    <dbReference type="NCBI Taxonomy" id="50718"/>
    <lineage>
        <taxon>Bacteria</taxon>
        <taxon>Pseudomonadati</taxon>
        <taxon>Pseudomonadota</taxon>
        <taxon>Gammaproteobacteria</taxon>
        <taxon>Vibrionales</taxon>
        <taxon>Vibrionaceae</taxon>
        <taxon>Vibrio</taxon>
    </lineage>
</organism>
<comment type="caution">
    <text evidence="1">The sequence shown here is derived from an EMBL/GenBank/DDBJ whole genome shotgun (WGS) entry which is preliminary data.</text>
</comment>
<proteinExistence type="predicted"/>
<accession>A0A0C3DEF6</accession>
<keyword evidence="2" id="KW-1185">Reference proteome</keyword>
<evidence type="ECO:0000313" key="1">
    <source>
        <dbReference type="EMBL" id="KIN09739.1"/>
    </source>
</evidence>
<dbReference type="Proteomes" id="UP000031977">
    <property type="component" value="Unassembled WGS sequence"/>
</dbReference>
<reference evidence="1 2" key="1">
    <citation type="submission" date="2015-01" db="EMBL/GenBank/DDBJ databases">
        <title>Draft genome of Vibrio mytili type strain CAIM 528.</title>
        <authorList>
            <person name="Gonzalez-Castillo A."/>
            <person name="Gomez-Gil B."/>
            <person name="Enciso-Ibarra J."/>
        </authorList>
    </citation>
    <scope>NUCLEOTIDE SEQUENCE [LARGE SCALE GENOMIC DNA]</scope>
    <source>
        <strain evidence="1 2">CAIM 528</strain>
    </source>
</reference>
<gene>
    <name evidence="1" type="ORF">SU60_17420</name>
</gene>
<sequence length="152" mass="17488">MSISFNKTEHLLNDCQSEKIAKCAAAAWGHEATMGTQMFFAESDHYSIQMAEEHLENPENQEVIFIDFLAYSDHEKSRTSAVVYEKEDLVMLCHWFSFGDDEEEYFEPGYPMTTSGFFSYLNSLPNIKRHVHPSALDDKYQLGLSLLDELSQ</sequence>
<protein>
    <submittedName>
        <fullName evidence="1">Uncharacterized protein</fullName>
    </submittedName>
</protein>